<accession>A0A2D4JCP4</accession>
<protein>
    <submittedName>
        <fullName evidence="1">Uncharacterized protein</fullName>
    </submittedName>
</protein>
<organism evidence="1">
    <name type="scientific">Micrurus lemniscatus lemniscatus</name>
    <dbReference type="NCBI Taxonomy" id="129467"/>
    <lineage>
        <taxon>Eukaryota</taxon>
        <taxon>Metazoa</taxon>
        <taxon>Chordata</taxon>
        <taxon>Craniata</taxon>
        <taxon>Vertebrata</taxon>
        <taxon>Euteleostomi</taxon>
        <taxon>Lepidosauria</taxon>
        <taxon>Squamata</taxon>
        <taxon>Bifurcata</taxon>
        <taxon>Unidentata</taxon>
        <taxon>Episquamata</taxon>
        <taxon>Toxicofera</taxon>
        <taxon>Serpentes</taxon>
        <taxon>Colubroidea</taxon>
        <taxon>Elapidae</taxon>
        <taxon>Elapinae</taxon>
        <taxon>Micrurus</taxon>
    </lineage>
</organism>
<evidence type="ECO:0000313" key="1">
    <source>
        <dbReference type="EMBL" id="LAA94205.1"/>
    </source>
</evidence>
<proteinExistence type="predicted"/>
<name>A0A2D4JCP4_MICLE</name>
<sequence>MGGGEKPDLWGVHGAMCFDLHANLDARSVTNSWAGTSAKLIYCIIIQYAEKTVIQGVTTIKCFAFNSSQQVIKQVNRLRIYQSGKAGLKRVFPEGKKKKPLVP</sequence>
<reference evidence="1" key="1">
    <citation type="submission" date="2017-07" db="EMBL/GenBank/DDBJ databases">
        <authorList>
            <person name="Mikheyev A."/>
            <person name="Grau M."/>
        </authorList>
    </citation>
    <scope>NUCLEOTIDE SEQUENCE</scope>
    <source>
        <tissue evidence="1">Venom_gland</tissue>
    </source>
</reference>
<dbReference type="AlphaFoldDB" id="A0A2D4JCP4"/>
<reference evidence="1" key="2">
    <citation type="submission" date="2017-11" db="EMBL/GenBank/DDBJ databases">
        <title>Coralsnake Venomics: Analyses of Venom Gland Transcriptomes and Proteomes of Six Brazilian Taxa.</title>
        <authorList>
            <person name="Aird S.D."/>
            <person name="Jorge da Silva N."/>
            <person name="Qiu L."/>
            <person name="Villar-Briones A."/>
            <person name="Aparecida-Saddi V."/>
            <person name="Campos-Telles M.P."/>
            <person name="Grau M."/>
            <person name="Mikheyev A.S."/>
        </authorList>
    </citation>
    <scope>NUCLEOTIDE SEQUENCE</scope>
    <source>
        <tissue evidence="1">Venom_gland</tissue>
    </source>
</reference>
<dbReference type="EMBL" id="IACK01171338">
    <property type="protein sequence ID" value="LAA94205.1"/>
    <property type="molecule type" value="Transcribed_RNA"/>
</dbReference>